<organism evidence="2 3">
    <name type="scientific">Methylorubrum extorquens</name>
    <name type="common">Methylobacterium dichloromethanicum</name>
    <name type="synonym">Methylobacterium extorquens</name>
    <dbReference type="NCBI Taxonomy" id="408"/>
    <lineage>
        <taxon>Bacteria</taxon>
        <taxon>Pseudomonadati</taxon>
        <taxon>Pseudomonadota</taxon>
        <taxon>Alphaproteobacteria</taxon>
        <taxon>Hyphomicrobiales</taxon>
        <taxon>Methylobacteriaceae</taxon>
        <taxon>Methylorubrum</taxon>
    </lineage>
</organism>
<evidence type="ECO:0000313" key="3">
    <source>
        <dbReference type="Proteomes" id="UP001223720"/>
    </source>
</evidence>
<proteinExistence type="predicted"/>
<accession>A0AAX3WBS6</accession>
<sequence>MHLLREIADLAVSSHEPLSNVLRKCVILNATLKNATLRNWLQLELNGYTSAEQLPDHRIIRTQAKGHFSGPFGAAINNATLPPIVLPEKLRHWATCARLTQPIAAYDAAVKARGQDSLKIPWPQDLVVYVQGDFYEGYALAQAWQVLPISSIISLCDTVRNRVLEFALEIDETLAGYGENVKSLPNEEVTKSVTTIIYGDNNFVSGSARDIINGANNSVSKGDWSSLEKVVAAVGFEQEDIQSLKNALEADKTASDGKEMGEQTASWMARAFGKVSKGGMKVGLDVAGGALTAAVTSYLGLS</sequence>
<evidence type="ECO:0000259" key="1">
    <source>
        <dbReference type="Pfam" id="PF18864"/>
    </source>
</evidence>
<evidence type="ECO:0000313" key="2">
    <source>
        <dbReference type="EMBL" id="WHQ68865.1"/>
    </source>
</evidence>
<name>A0AAX3WBS6_METEX</name>
<dbReference type="RefSeq" id="WP_283535329.1">
    <property type="nucleotide sequence ID" value="NZ_CP073633.1"/>
</dbReference>
<dbReference type="EMBL" id="CP073633">
    <property type="protein sequence ID" value="WHQ68865.1"/>
    <property type="molecule type" value="Genomic_DNA"/>
</dbReference>
<dbReference type="InterPro" id="IPR041304">
    <property type="entry name" value="AbiTii"/>
</dbReference>
<dbReference type="AlphaFoldDB" id="A0AAX3WBS6"/>
<dbReference type="Pfam" id="PF18864">
    <property type="entry name" value="AbiTii"/>
    <property type="match status" value="1"/>
</dbReference>
<gene>
    <name evidence="2" type="ORF">KEC54_21340</name>
</gene>
<feature type="domain" description="AbiTii" evidence="1">
    <location>
        <begin position="3"/>
        <end position="190"/>
    </location>
</feature>
<dbReference type="Proteomes" id="UP001223720">
    <property type="component" value="Chromosome"/>
</dbReference>
<reference evidence="2" key="1">
    <citation type="journal article" date="2022" name="Biotechnol. Bioprocess Eng.">
        <title>Pan-genome Analysis Reveals Comparative Genomic Features of Central Metabolic Pathways in Methylorubrum extorquens.</title>
        <authorList>
            <person name="Lee G.M."/>
            <person name="Scott-Nevros Z.K."/>
            <person name="Lee S.-M."/>
            <person name="Kim D."/>
        </authorList>
    </citation>
    <scope>NUCLEOTIDE SEQUENCE</scope>
    <source>
        <strain evidence="2">ATCC 55366</strain>
    </source>
</reference>
<protein>
    <recommendedName>
        <fullName evidence="1">AbiTii domain-containing protein</fullName>
    </recommendedName>
</protein>